<dbReference type="AlphaFoldDB" id="A0A9W4XPX8"/>
<dbReference type="Pfam" id="PF24853">
    <property type="entry name" value="DUF7727"/>
    <property type="match status" value="1"/>
</dbReference>
<gene>
    <name evidence="3" type="ORF">PDIGIT_LOCUS12504</name>
</gene>
<evidence type="ECO:0000313" key="4">
    <source>
        <dbReference type="Proteomes" id="UP001152607"/>
    </source>
</evidence>
<keyword evidence="1" id="KW-0472">Membrane</keyword>
<dbReference type="EMBL" id="CAOQHR010000009">
    <property type="protein sequence ID" value="CAI6339348.1"/>
    <property type="molecule type" value="Genomic_DNA"/>
</dbReference>
<dbReference type="OrthoDB" id="2110422at2759"/>
<name>A0A9W4XPX8_9PLEO</name>
<sequence>MPQNGRRGAGSGGYRRAYPCRDPARLWHARPQRIMLFYIYGCSLHRRDTPNRLSLYFYRQHHPTDIMGKLIKNHWARLIILTSAAYQICAAVEGFFWPKIFWDFLTKNLDGAVKPVPALQIINIIMGIIGLAWEWPLGAIAGTGLHRSIEARLIVYPLSALVALLIYQGTNAGLYYIVGMGAYFWAYSEGEVVCPEPWTLPKRGSTRRGV</sequence>
<feature type="transmembrane region" description="Helical" evidence="1">
    <location>
        <begin position="75"/>
        <end position="97"/>
    </location>
</feature>
<dbReference type="PANTHER" id="PTHR40629:SF1">
    <property type="entry name" value="PRO41 PROTEIN"/>
    <property type="match status" value="1"/>
</dbReference>
<dbReference type="Proteomes" id="UP001152607">
    <property type="component" value="Unassembled WGS sequence"/>
</dbReference>
<reference evidence="3" key="1">
    <citation type="submission" date="2023-01" db="EMBL/GenBank/DDBJ databases">
        <authorList>
            <person name="Van Ghelder C."/>
            <person name="Rancurel C."/>
        </authorList>
    </citation>
    <scope>NUCLEOTIDE SEQUENCE</scope>
    <source>
        <strain evidence="3">CNCM I-4278</strain>
    </source>
</reference>
<feature type="transmembrane region" description="Helical" evidence="1">
    <location>
        <begin position="117"/>
        <end position="141"/>
    </location>
</feature>
<dbReference type="InterPro" id="IPR056144">
    <property type="entry name" value="DUF7727"/>
</dbReference>
<keyword evidence="1" id="KW-1133">Transmembrane helix</keyword>
<dbReference type="PANTHER" id="PTHR40629">
    <property type="entry name" value="PRO41 PROTEIN"/>
    <property type="match status" value="1"/>
</dbReference>
<organism evidence="3 4">
    <name type="scientific">Periconia digitata</name>
    <dbReference type="NCBI Taxonomy" id="1303443"/>
    <lineage>
        <taxon>Eukaryota</taxon>
        <taxon>Fungi</taxon>
        <taxon>Dikarya</taxon>
        <taxon>Ascomycota</taxon>
        <taxon>Pezizomycotina</taxon>
        <taxon>Dothideomycetes</taxon>
        <taxon>Pleosporomycetidae</taxon>
        <taxon>Pleosporales</taxon>
        <taxon>Massarineae</taxon>
        <taxon>Periconiaceae</taxon>
        <taxon>Periconia</taxon>
    </lineage>
</organism>
<keyword evidence="1" id="KW-0812">Transmembrane</keyword>
<evidence type="ECO:0000313" key="3">
    <source>
        <dbReference type="EMBL" id="CAI6339348.1"/>
    </source>
</evidence>
<evidence type="ECO:0000259" key="2">
    <source>
        <dbReference type="Pfam" id="PF24853"/>
    </source>
</evidence>
<feature type="transmembrane region" description="Helical" evidence="1">
    <location>
        <begin position="153"/>
        <end position="178"/>
    </location>
</feature>
<comment type="caution">
    <text evidence="3">The sequence shown here is derived from an EMBL/GenBank/DDBJ whole genome shotgun (WGS) entry which is preliminary data.</text>
</comment>
<feature type="domain" description="DUF7727" evidence="2">
    <location>
        <begin position="67"/>
        <end position="191"/>
    </location>
</feature>
<proteinExistence type="predicted"/>
<accession>A0A9W4XPX8</accession>
<keyword evidence="4" id="KW-1185">Reference proteome</keyword>
<evidence type="ECO:0000256" key="1">
    <source>
        <dbReference type="SAM" id="Phobius"/>
    </source>
</evidence>
<protein>
    <recommendedName>
        <fullName evidence="2">DUF7727 domain-containing protein</fullName>
    </recommendedName>
</protein>